<feature type="compositionally biased region" description="Low complexity" evidence="1">
    <location>
        <begin position="80"/>
        <end position="95"/>
    </location>
</feature>
<evidence type="ECO:0000313" key="2">
    <source>
        <dbReference type="EMBL" id="OTF73280.1"/>
    </source>
</evidence>
<evidence type="ECO:0000313" key="3">
    <source>
        <dbReference type="Proteomes" id="UP000194236"/>
    </source>
</evidence>
<feature type="region of interest" description="Disordered" evidence="1">
    <location>
        <begin position="1"/>
        <end position="45"/>
    </location>
</feature>
<accession>A0A1Y3AXP3</accession>
<name>A0A1Y3AXP3_EURMA</name>
<reference evidence="2 3" key="1">
    <citation type="submission" date="2017-03" db="EMBL/GenBank/DDBJ databases">
        <title>Genome Survey of Euroglyphus maynei.</title>
        <authorList>
            <person name="Arlian L.G."/>
            <person name="Morgan M.S."/>
            <person name="Rider S.D."/>
        </authorList>
    </citation>
    <scope>NUCLEOTIDE SEQUENCE [LARGE SCALE GENOMIC DNA]</scope>
    <source>
        <strain evidence="2">Arlian Lab</strain>
        <tissue evidence="2">Whole body</tissue>
    </source>
</reference>
<dbReference type="OrthoDB" id="10624116at2759"/>
<dbReference type="Proteomes" id="UP000194236">
    <property type="component" value="Unassembled WGS sequence"/>
</dbReference>
<dbReference type="EMBL" id="MUJZ01052333">
    <property type="protein sequence ID" value="OTF73280.1"/>
    <property type="molecule type" value="Genomic_DNA"/>
</dbReference>
<gene>
    <name evidence="2" type="ORF">BLA29_003420</name>
</gene>
<dbReference type="AlphaFoldDB" id="A0A1Y3AXP3"/>
<feature type="region of interest" description="Disordered" evidence="1">
    <location>
        <begin position="66"/>
        <end position="109"/>
    </location>
</feature>
<proteinExistence type="predicted"/>
<organism evidence="2 3">
    <name type="scientific">Euroglyphus maynei</name>
    <name type="common">Mayne's house dust mite</name>
    <dbReference type="NCBI Taxonomy" id="6958"/>
    <lineage>
        <taxon>Eukaryota</taxon>
        <taxon>Metazoa</taxon>
        <taxon>Ecdysozoa</taxon>
        <taxon>Arthropoda</taxon>
        <taxon>Chelicerata</taxon>
        <taxon>Arachnida</taxon>
        <taxon>Acari</taxon>
        <taxon>Acariformes</taxon>
        <taxon>Sarcoptiformes</taxon>
        <taxon>Astigmata</taxon>
        <taxon>Psoroptidia</taxon>
        <taxon>Analgoidea</taxon>
        <taxon>Pyroglyphidae</taxon>
        <taxon>Pyroglyphinae</taxon>
        <taxon>Euroglyphus</taxon>
    </lineage>
</organism>
<sequence>MSRSYGVSGDRWSNFDKFSPSSYRLRSKSPYRSNSSLSRTSSTSNLKIDDDYFNALNKSLGAHDASFMEEEDSGSIKSYNSLTRRPLSSSSTRNRYQSAVDNDDLSHKYRYGGRGKSYGSYDNDLNNNYPITTTSANKVVSYAASDSEPEYEPYSTYKYASLKLN</sequence>
<feature type="compositionally biased region" description="Low complexity" evidence="1">
    <location>
        <begin position="32"/>
        <end position="45"/>
    </location>
</feature>
<comment type="caution">
    <text evidence="2">The sequence shown here is derived from an EMBL/GenBank/DDBJ whole genome shotgun (WGS) entry which is preliminary data.</text>
</comment>
<evidence type="ECO:0000256" key="1">
    <source>
        <dbReference type="SAM" id="MobiDB-lite"/>
    </source>
</evidence>
<protein>
    <submittedName>
        <fullName evidence="2">Uncharacterized protein</fullName>
    </submittedName>
</protein>
<keyword evidence="3" id="KW-1185">Reference proteome</keyword>